<feature type="domain" description="FtsK" evidence="11">
    <location>
        <begin position="813"/>
        <end position="1004"/>
    </location>
</feature>
<dbReference type="InterPro" id="IPR023837">
    <property type="entry name" value="EccCb-like_Actinobacteria"/>
</dbReference>
<protein>
    <submittedName>
        <fullName evidence="12">Type VII secretion protein EccCa</fullName>
    </submittedName>
</protein>
<accession>A0ABW5FIG3</accession>
<dbReference type="PANTHER" id="PTHR22683">
    <property type="entry name" value="SPORULATION PROTEIN RELATED"/>
    <property type="match status" value="1"/>
</dbReference>
<keyword evidence="2" id="KW-1003">Cell membrane</keyword>
<dbReference type="NCBIfam" id="TIGR03925">
    <property type="entry name" value="T7SS_EccC_b"/>
    <property type="match status" value="1"/>
</dbReference>
<gene>
    <name evidence="12" type="primary">eccCa</name>
    <name evidence="12" type="ORF">ACFSXZ_00050</name>
</gene>
<keyword evidence="3 10" id="KW-0812">Transmembrane</keyword>
<evidence type="ECO:0000256" key="6">
    <source>
        <dbReference type="ARBA" id="ARBA00022840"/>
    </source>
</evidence>
<evidence type="ECO:0000256" key="2">
    <source>
        <dbReference type="ARBA" id="ARBA00022475"/>
    </source>
</evidence>
<sequence length="1321" mass="143546">MATVLVKRPARKPAPEMPAGELMLQPPPAIPAPPGRQWAQVFTVLPMLAMMASMLLLYSGSMAGSIRFVIYGLMGVGMLGMVITGFLQSGGPSKREMGHARRKYLRHLSQHRVRLRRAVRRQRTTMDYLHPEPGVLWSLAASYRLWERRKEDGDFAVARIGRGPQSPALSLVAPDTLPLEELEPLSALALRRFLVTHSTVGDLPLAIAVNGFSRIHLVGDRAATLGLLRAVLAQLATFQSPDDLRIAACTSEHRRIDWEWVKWLPHAQHPERSDALGPLRLVAPTISALESMLEEELRSRPRFDPDDQVRVSGPHLVVVLDGGVVAGSDHLMTGGGVEGVTVIDLTTTPPRTPDRSAVVLMVGEDGTLTNLGADGDAPLGQADFLGLLAAEGLARQLAPLRLTAGIRDAPMSSELGLADLLELGDPYDLDPDDTWVPRPNRDRLRIRFGIQSDGTPIDLDLKESAQDGMGPHGLLIGATGSGKSELLRTLVLALAVTHPPSSLNFALIDFKGGATFTRLDKLPHTSAVITNLAEELHLVDRMTDAINGELIRRQELLRAAGNFSSLRDYEKARQAGAPLPEVPTLLVICDEFSELLSAKPDFIDMFVQIGRLGRSLGVHLLLASQRLDEGRLRGLEGHLSYRIGLRTFSEMESRAVLGVPDAFKLPRAPGNGFLKVGTDPMVRFRSAYVSGVHQRIVPAGAAVASQENLVLNEYTTAYLAPALDAGDAEPEQRESDSVVGDTLLDIMVDRLVDRGTPAHQVWLPPLDESPSLDRLLPELVRHRERGLTANSTELAGSLRPVLGIVDRPFEQRRDPLTLDLSGAAGHVVVVGGPRTGKSTTLRTLISSLALTHTPREVQFYCLDFGGGSLAPLAGLPHVAGVSGRLDTGAVRRTVAEVATMLEQRERRFAEHKIDSMATYRKLKAAGEFADDPHGDVFLVIDGWLTLRNDFDVQEDQVSDIAARGLAYGVHVVASCSRSFDLRMNIRDLFTSRIELKISDPIDSLIDRRAAMGVPAEKPGRGLSMSKHQMLIALPRIDGGQDTDDLATGINGMVGKIAASWPGDHAPSVRLLPGLFPYHELPAKDTLSGPDAGLSIGIHEHDLSPVRLNFATDPHFFALADTESGKTSFLRVLARRICETYTPDQAKIVLIDHRRSLLGEVPGEYLIGAGGNDAHSIELMNEVVTAISQRLPGPDVTPDQLRARSWWQGPEIFVLVDDYDMVATHKDHPLMPLFPLAAQASDIGLRVVLARRSGGAGKGLFEPVLGRLREVGASGLMMSGDRDEGPLLGGMRAQVLPPGRGWLVDRRGTRSLVQLAWLPPRE</sequence>
<dbReference type="PANTHER" id="PTHR22683:SF1">
    <property type="entry name" value="TYPE VII SECRETION SYSTEM PROTEIN ESSC"/>
    <property type="match status" value="1"/>
</dbReference>
<evidence type="ECO:0000256" key="4">
    <source>
        <dbReference type="ARBA" id="ARBA00022737"/>
    </source>
</evidence>
<comment type="caution">
    <text evidence="12">The sequence shown here is derived from an EMBL/GenBank/DDBJ whole genome shotgun (WGS) entry which is preliminary data.</text>
</comment>
<evidence type="ECO:0000313" key="12">
    <source>
        <dbReference type="EMBL" id="MFD2414721.1"/>
    </source>
</evidence>
<keyword evidence="13" id="KW-1185">Reference proteome</keyword>
<name>A0ABW5FIG3_9PSEU</name>
<keyword evidence="4" id="KW-0677">Repeat</keyword>
<feature type="transmembrane region" description="Helical" evidence="10">
    <location>
        <begin position="38"/>
        <end position="56"/>
    </location>
</feature>
<evidence type="ECO:0000256" key="10">
    <source>
        <dbReference type="SAM" id="Phobius"/>
    </source>
</evidence>
<dbReference type="InterPro" id="IPR050206">
    <property type="entry name" value="FtsK/SpoIIIE/SftA"/>
</dbReference>
<feature type="binding site" evidence="9">
    <location>
        <begin position="1119"/>
        <end position="1126"/>
    </location>
    <ligand>
        <name>ATP</name>
        <dbReference type="ChEBI" id="CHEBI:30616"/>
    </ligand>
</feature>
<dbReference type="NCBIfam" id="TIGR03924">
    <property type="entry name" value="T7SS_EccC_a"/>
    <property type="match status" value="1"/>
</dbReference>
<evidence type="ECO:0000256" key="9">
    <source>
        <dbReference type="PROSITE-ProRule" id="PRU00289"/>
    </source>
</evidence>
<evidence type="ECO:0000313" key="13">
    <source>
        <dbReference type="Proteomes" id="UP001597417"/>
    </source>
</evidence>
<comment type="subcellular location">
    <subcellularLocation>
        <location evidence="1">Cell membrane</location>
        <topology evidence="1">Multi-pass membrane protein</topology>
    </subcellularLocation>
</comment>
<evidence type="ECO:0000259" key="11">
    <source>
        <dbReference type="PROSITE" id="PS50901"/>
    </source>
</evidence>
<feature type="transmembrane region" description="Helical" evidence="10">
    <location>
        <begin position="68"/>
        <end position="87"/>
    </location>
</feature>
<dbReference type="InterPro" id="IPR003593">
    <property type="entry name" value="AAA+_ATPase"/>
</dbReference>
<dbReference type="Pfam" id="PF01580">
    <property type="entry name" value="FtsK_SpoIIIE"/>
    <property type="match status" value="2"/>
</dbReference>
<keyword evidence="6 9" id="KW-0067">ATP-binding</keyword>
<organism evidence="12 13">
    <name type="scientific">Amycolatopsis pigmentata</name>
    <dbReference type="NCBI Taxonomy" id="450801"/>
    <lineage>
        <taxon>Bacteria</taxon>
        <taxon>Bacillati</taxon>
        <taxon>Actinomycetota</taxon>
        <taxon>Actinomycetes</taxon>
        <taxon>Pseudonocardiales</taxon>
        <taxon>Pseudonocardiaceae</taxon>
        <taxon>Amycolatopsis</taxon>
    </lineage>
</organism>
<keyword evidence="7 10" id="KW-1133">Transmembrane helix</keyword>
<reference evidence="13" key="1">
    <citation type="journal article" date="2019" name="Int. J. Syst. Evol. Microbiol.">
        <title>The Global Catalogue of Microorganisms (GCM) 10K type strain sequencing project: providing services to taxonomists for standard genome sequencing and annotation.</title>
        <authorList>
            <consortium name="The Broad Institute Genomics Platform"/>
            <consortium name="The Broad Institute Genome Sequencing Center for Infectious Disease"/>
            <person name="Wu L."/>
            <person name="Ma J."/>
        </authorList>
    </citation>
    <scope>NUCLEOTIDE SEQUENCE [LARGE SCALE GENOMIC DNA]</scope>
    <source>
        <strain evidence="13">CGMCC 4.7645</strain>
    </source>
</reference>
<dbReference type="PROSITE" id="PS50901">
    <property type="entry name" value="FTSK"/>
    <property type="match status" value="3"/>
</dbReference>
<evidence type="ECO:0000256" key="5">
    <source>
        <dbReference type="ARBA" id="ARBA00022741"/>
    </source>
</evidence>
<feature type="domain" description="FtsK" evidence="11">
    <location>
        <begin position="1102"/>
        <end position="1285"/>
    </location>
</feature>
<dbReference type="Gene3D" id="3.40.50.300">
    <property type="entry name" value="P-loop containing nucleotide triphosphate hydrolases"/>
    <property type="match status" value="3"/>
</dbReference>
<dbReference type="InterPro" id="IPR002543">
    <property type="entry name" value="FtsK_dom"/>
</dbReference>
<evidence type="ECO:0000256" key="7">
    <source>
        <dbReference type="ARBA" id="ARBA00022989"/>
    </source>
</evidence>
<evidence type="ECO:0000256" key="3">
    <source>
        <dbReference type="ARBA" id="ARBA00022692"/>
    </source>
</evidence>
<feature type="domain" description="FtsK" evidence="11">
    <location>
        <begin position="454"/>
        <end position="654"/>
    </location>
</feature>
<evidence type="ECO:0000256" key="1">
    <source>
        <dbReference type="ARBA" id="ARBA00004651"/>
    </source>
</evidence>
<keyword evidence="8 10" id="KW-0472">Membrane</keyword>
<proteinExistence type="predicted"/>
<evidence type="ECO:0000256" key="8">
    <source>
        <dbReference type="ARBA" id="ARBA00023136"/>
    </source>
</evidence>
<dbReference type="SUPFAM" id="SSF52540">
    <property type="entry name" value="P-loop containing nucleoside triphosphate hydrolases"/>
    <property type="match status" value="3"/>
</dbReference>
<dbReference type="EMBL" id="JBHUKR010000001">
    <property type="protein sequence ID" value="MFD2414721.1"/>
    <property type="molecule type" value="Genomic_DNA"/>
</dbReference>
<feature type="binding site" evidence="9">
    <location>
        <begin position="477"/>
        <end position="484"/>
    </location>
    <ligand>
        <name>ATP</name>
        <dbReference type="ChEBI" id="CHEBI:30616"/>
    </ligand>
</feature>
<dbReference type="SMART" id="SM00382">
    <property type="entry name" value="AAA"/>
    <property type="match status" value="3"/>
</dbReference>
<dbReference type="Proteomes" id="UP001597417">
    <property type="component" value="Unassembled WGS sequence"/>
</dbReference>
<dbReference type="InterPro" id="IPR027417">
    <property type="entry name" value="P-loop_NTPase"/>
</dbReference>
<keyword evidence="5 9" id="KW-0547">Nucleotide-binding</keyword>
<dbReference type="RefSeq" id="WP_378259865.1">
    <property type="nucleotide sequence ID" value="NZ_JBHUKR010000001.1"/>
</dbReference>
<dbReference type="InterPro" id="IPR023836">
    <property type="entry name" value="EccCa-like_Actinobacteria"/>
</dbReference>
<feature type="binding site" evidence="9">
    <location>
        <begin position="831"/>
        <end position="838"/>
    </location>
    <ligand>
        <name>ATP</name>
        <dbReference type="ChEBI" id="CHEBI:30616"/>
    </ligand>
</feature>